<dbReference type="STRING" id="696281.Desru_0202"/>
<dbReference type="InterPro" id="IPR036259">
    <property type="entry name" value="MFS_trans_sf"/>
</dbReference>
<feature type="transmembrane region" description="Helical" evidence="7">
    <location>
        <begin position="136"/>
        <end position="157"/>
    </location>
</feature>
<feature type="transmembrane region" description="Helical" evidence="7">
    <location>
        <begin position="371"/>
        <end position="390"/>
    </location>
</feature>
<dbReference type="InterPro" id="IPR011701">
    <property type="entry name" value="MFS"/>
</dbReference>
<feature type="transmembrane region" description="Helical" evidence="7">
    <location>
        <begin position="225"/>
        <end position="244"/>
    </location>
</feature>
<reference evidence="9 10" key="2">
    <citation type="journal article" date="2012" name="Stand. Genomic Sci.">
        <title>Complete genome sequence of the sulfate-reducing firmicute Desulfotomaculum ruminis type strain (DL(T)).</title>
        <authorList>
            <person name="Spring S."/>
            <person name="Visser M."/>
            <person name="Lu M."/>
            <person name="Copeland A."/>
            <person name="Lapidus A."/>
            <person name="Lucas S."/>
            <person name="Cheng J.F."/>
            <person name="Han C."/>
            <person name="Tapia R."/>
            <person name="Goodwin L.A."/>
            <person name="Pitluck S."/>
            <person name="Ivanova N."/>
            <person name="Land M."/>
            <person name="Hauser L."/>
            <person name="Larimer F."/>
            <person name="Rohde M."/>
            <person name="Goker M."/>
            <person name="Detter J.C."/>
            <person name="Kyrpides N.C."/>
            <person name="Woyke T."/>
            <person name="Schaap P.J."/>
            <person name="Plugge C.M."/>
            <person name="Muyzer G."/>
            <person name="Kuever J."/>
            <person name="Pereira I.A."/>
            <person name="Parshina S.N."/>
            <person name="Bernier-Latmani R."/>
            <person name="Stams A.J."/>
            <person name="Klenk H.P."/>
        </authorList>
    </citation>
    <scope>NUCLEOTIDE SEQUENCE [LARGE SCALE GENOMIC DNA]</scope>
    <source>
        <strain evidence="10">ATCC 23193 / DSM 2154 / NCIB 8452 / DL</strain>
    </source>
</reference>
<dbReference type="GO" id="GO:0022857">
    <property type="term" value="F:transmembrane transporter activity"/>
    <property type="evidence" value="ECO:0007669"/>
    <property type="project" value="InterPro"/>
</dbReference>
<name>F6DMU3_DESRL</name>
<dbReference type="SUPFAM" id="SSF103473">
    <property type="entry name" value="MFS general substrate transporter"/>
    <property type="match status" value="1"/>
</dbReference>
<gene>
    <name evidence="9" type="ordered locus">Desru_0202</name>
</gene>
<protein>
    <submittedName>
        <fullName evidence="9">Major facilitator superfamily MFS_1</fullName>
    </submittedName>
</protein>
<evidence type="ECO:0000256" key="4">
    <source>
        <dbReference type="ARBA" id="ARBA00022692"/>
    </source>
</evidence>
<evidence type="ECO:0000256" key="2">
    <source>
        <dbReference type="ARBA" id="ARBA00022448"/>
    </source>
</evidence>
<evidence type="ECO:0000313" key="10">
    <source>
        <dbReference type="Proteomes" id="UP000009234"/>
    </source>
</evidence>
<dbReference type="OrthoDB" id="9781976at2"/>
<dbReference type="GO" id="GO:0005886">
    <property type="term" value="C:plasma membrane"/>
    <property type="evidence" value="ECO:0007669"/>
    <property type="project" value="UniProtKB-SubCell"/>
</dbReference>
<feature type="transmembrane region" description="Helical" evidence="7">
    <location>
        <begin position="306"/>
        <end position="326"/>
    </location>
</feature>
<feature type="transmembrane region" description="Helical" evidence="7">
    <location>
        <begin position="7"/>
        <end position="26"/>
    </location>
</feature>
<dbReference type="InterPro" id="IPR020846">
    <property type="entry name" value="MFS_dom"/>
</dbReference>
<dbReference type="PROSITE" id="PS00217">
    <property type="entry name" value="SUGAR_TRANSPORT_2"/>
    <property type="match status" value="1"/>
</dbReference>
<keyword evidence="3" id="KW-1003">Cell membrane</keyword>
<evidence type="ECO:0000313" key="9">
    <source>
        <dbReference type="EMBL" id="AEG58501.1"/>
    </source>
</evidence>
<evidence type="ECO:0000259" key="8">
    <source>
        <dbReference type="PROSITE" id="PS50850"/>
    </source>
</evidence>
<dbReference type="Proteomes" id="UP000009234">
    <property type="component" value="Chromosome"/>
</dbReference>
<sequence>MKEAGRLRRILWTFCLAEFLVMQIWYNFSAVLAPLKEAWMLSNFQAGMIVSMFQLGYVIAVFFFSFLSDNHNPQKLFIAGSLLTGLASILFALWAEGFYSALFFRIVAGIGMGGVYVPGMKLLAEIFPLEQRGKAIGIYVSSLVVGTGTSLLLSGMLAKVLSWDLLIILTSLGALLGAFLVYRLGPIPVRTVKNKLTWELVRKVTRPPSMAVNASYLGHMWELHAMWPWIGPFMVAMVGLQGFPAKDAQMYGNIIGGFSIIIGSIATWVGGALSDRHGRINIILIFLLGSIFCSFTIGWVGPWSLWAAGLWAVLYGFLVIGDSPVYSTAITELVDEDLTGLALGIQSVMGFAVTIISPLVFGLLLDTTHSWGLAFAALGCGALIGPLALLKLKGLPESFQMAGGKQ</sequence>
<dbReference type="AlphaFoldDB" id="F6DMU3"/>
<dbReference type="RefSeq" id="WP_013840283.1">
    <property type="nucleotide sequence ID" value="NC_015589.1"/>
</dbReference>
<dbReference type="KEGG" id="dru:Desru_0202"/>
<proteinExistence type="predicted"/>
<feature type="transmembrane region" description="Helical" evidence="7">
    <location>
        <begin position="163"/>
        <end position="185"/>
    </location>
</feature>
<dbReference type="EMBL" id="CP002780">
    <property type="protein sequence ID" value="AEG58501.1"/>
    <property type="molecule type" value="Genomic_DNA"/>
</dbReference>
<comment type="subcellular location">
    <subcellularLocation>
        <location evidence="1">Cell membrane</location>
        <topology evidence="1">Multi-pass membrane protein</topology>
    </subcellularLocation>
</comment>
<evidence type="ECO:0000256" key="7">
    <source>
        <dbReference type="SAM" id="Phobius"/>
    </source>
</evidence>
<feature type="transmembrane region" description="Helical" evidence="7">
    <location>
        <begin position="101"/>
        <end position="124"/>
    </location>
</feature>
<dbReference type="PANTHER" id="PTHR43124">
    <property type="entry name" value="PURINE EFFLUX PUMP PBUE"/>
    <property type="match status" value="1"/>
</dbReference>
<feature type="transmembrane region" description="Helical" evidence="7">
    <location>
        <begin position="338"/>
        <end position="365"/>
    </location>
</feature>
<feature type="transmembrane region" description="Helical" evidence="7">
    <location>
        <begin position="280"/>
        <end position="300"/>
    </location>
</feature>
<evidence type="ECO:0000256" key="3">
    <source>
        <dbReference type="ARBA" id="ARBA00022475"/>
    </source>
</evidence>
<keyword evidence="6 7" id="KW-0472">Membrane</keyword>
<keyword evidence="5 7" id="KW-1133">Transmembrane helix</keyword>
<keyword evidence="4 7" id="KW-0812">Transmembrane</keyword>
<keyword evidence="2" id="KW-0813">Transport</keyword>
<feature type="transmembrane region" description="Helical" evidence="7">
    <location>
        <begin position="76"/>
        <end position="95"/>
    </location>
</feature>
<dbReference type="Pfam" id="PF07690">
    <property type="entry name" value="MFS_1"/>
    <property type="match status" value="1"/>
</dbReference>
<dbReference type="Gene3D" id="1.20.1250.20">
    <property type="entry name" value="MFS general substrate transporter like domains"/>
    <property type="match status" value="2"/>
</dbReference>
<dbReference type="HOGENOM" id="CLU_056365_1_0_9"/>
<feature type="transmembrane region" description="Helical" evidence="7">
    <location>
        <begin position="250"/>
        <end position="273"/>
    </location>
</feature>
<feature type="transmembrane region" description="Helical" evidence="7">
    <location>
        <begin position="46"/>
        <end position="64"/>
    </location>
</feature>
<reference evidence="10" key="1">
    <citation type="submission" date="2011-05" db="EMBL/GenBank/DDBJ databases">
        <title>Complete sequence of Desulfotomaculum ruminis DSM 2154.</title>
        <authorList>
            <person name="Lucas S."/>
            <person name="Copeland A."/>
            <person name="Lapidus A."/>
            <person name="Cheng J.-F."/>
            <person name="Goodwin L."/>
            <person name="Pitluck S."/>
            <person name="Lu M."/>
            <person name="Detter J.C."/>
            <person name="Han C."/>
            <person name="Tapia R."/>
            <person name="Land M."/>
            <person name="Hauser L."/>
            <person name="Kyrpides N."/>
            <person name="Ivanova N."/>
            <person name="Mikhailova N."/>
            <person name="Pagani I."/>
            <person name="Stams A.J.M."/>
            <person name="Plugge C.M."/>
            <person name="Muyzer G."/>
            <person name="Kuever J."/>
            <person name="Parshina S.N."/>
            <person name="Ivanova A.E."/>
            <person name="Nazina T.N."/>
            <person name="Brambilla E."/>
            <person name="Spring S."/>
            <person name="Klenk H.-P."/>
            <person name="Woyke T."/>
        </authorList>
    </citation>
    <scope>NUCLEOTIDE SEQUENCE [LARGE SCALE GENOMIC DNA]</scope>
    <source>
        <strain evidence="10">ATCC 23193 / DSM 2154 / NCIB 8452 / DL</strain>
    </source>
</reference>
<dbReference type="eggNOG" id="COG2271">
    <property type="taxonomic scope" value="Bacteria"/>
</dbReference>
<accession>F6DMU3</accession>
<organism evidence="9 10">
    <name type="scientific">Desulforamulus ruminis (strain ATCC 23193 / DSM 2154 / NCIMB 8452 / DL)</name>
    <name type="common">Desulfotomaculum ruminis</name>
    <dbReference type="NCBI Taxonomy" id="696281"/>
    <lineage>
        <taxon>Bacteria</taxon>
        <taxon>Bacillati</taxon>
        <taxon>Bacillota</taxon>
        <taxon>Clostridia</taxon>
        <taxon>Eubacteriales</taxon>
        <taxon>Peptococcaceae</taxon>
        <taxon>Desulforamulus</taxon>
    </lineage>
</organism>
<evidence type="ECO:0000256" key="1">
    <source>
        <dbReference type="ARBA" id="ARBA00004651"/>
    </source>
</evidence>
<dbReference type="InterPro" id="IPR050189">
    <property type="entry name" value="MFS_Efflux_Transporters"/>
</dbReference>
<feature type="domain" description="Major facilitator superfamily (MFS) profile" evidence="8">
    <location>
        <begin position="1"/>
        <end position="397"/>
    </location>
</feature>
<evidence type="ECO:0000256" key="6">
    <source>
        <dbReference type="ARBA" id="ARBA00023136"/>
    </source>
</evidence>
<dbReference type="InterPro" id="IPR005829">
    <property type="entry name" value="Sugar_transporter_CS"/>
</dbReference>
<dbReference type="PROSITE" id="PS50850">
    <property type="entry name" value="MFS"/>
    <property type="match status" value="1"/>
</dbReference>
<evidence type="ECO:0000256" key="5">
    <source>
        <dbReference type="ARBA" id="ARBA00022989"/>
    </source>
</evidence>
<keyword evidence="10" id="KW-1185">Reference proteome</keyword>
<dbReference type="PANTHER" id="PTHR43124:SF3">
    <property type="entry name" value="CHLORAMPHENICOL EFFLUX PUMP RV0191"/>
    <property type="match status" value="1"/>
</dbReference>